<evidence type="ECO:0000313" key="2">
    <source>
        <dbReference type="EMBL" id="KXG76403.1"/>
    </source>
</evidence>
<gene>
    <name evidence="2" type="ORF">AN618_16430</name>
</gene>
<keyword evidence="1" id="KW-1133">Transmembrane helix</keyword>
<protein>
    <recommendedName>
        <fullName evidence="4">DUF2232 domain-containing protein</fullName>
    </recommendedName>
</protein>
<dbReference type="Gene3D" id="1.10.1760.20">
    <property type="match status" value="1"/>
</dbReference>
<dbReference type="InParanoid" id="A0A140L778"/>
<dbReference type="EMBL" id="LOED01000020">
    <property type="protein sequence ID" value="KXG76403.1"/>
    <property type="molecule type" value="Genomic_DNA"/>
</dbReference>
<feature type="transmembrane region" description="Helical" evidence="1">
    <location>
        <begin position="175"/>
        <end position="200"/>
    </location>
</feature>
<dbReference type="FunCoup" id="A0A140L778">
    <property type="interactions" value="4"/>
</dbReference>
<comment type="caution">
    <text evidence="2">The sequence shown here is derived from an EMBL/GenBank/DDBJ whole genome shotgun (WGS) entry which is preliminary data.</text>
</comment>
<accession>A0A140L778</accession>
<feature type="transmembrane region" description="Helical" evidence="1">
    <location>
        <begin position="76"/>
        <end position="94"/>
    </location>
</feature>
<feature type="transmembrane region" description="Helical" evidence="1">
    <location>
        <begin position="221"/>
        <end position="239"/>
    </location>
</feature>
<dbReference type="STRING" id="520764.AN618_16430"/>
<dbReference type="Pfam" id="PF09991">
    <property type="entry name" value="DUF2232"/>
    <property type="match status" value="1"/>
</dbReference>
<dbReference type="PANTHER" id="PTHR41324:SF1">
    <property type="entry name" value="DUF2232 DOMAIN-CONTAINING PROTEIN"/>
    <property type="match status" value="1"/>
</dbReference>
<keyword evidence="3" id="KW-1185">Reference proteome</keyword>
<dbReference type="InterPro" id="IPR018710">
    <property type="entry name" value="DUF2232"/>
</dbReference>
<proteinExistence type="predicted"/>
<evidence type="ECO:0000313" key="3">
    <source>
        <dbReference type="Proteomes" id="UP000070427"/>
    </source>
</evidence>
<dbReference type="OrthoDB" id="1726902at2"/>
<feature type="transmembrane region" description="Helical" evidence="1">
    <location>
        <begin position="251"/>
        <end position="271"/>
    </location>
</feature>
<reference evidence="2 3" key="1">
    <citation type="submission" date="2015-12" db="EMBL/GenBank/DDBJ databases">
        <title>Draft genome sequnece of Fervidicola ferrireducens strain Y170.</title>
        <authorList>
            <person name="Patel B.K."/>
        </authorList>
    </citation>
    <scope>NUCLEOTIDE SEQUENCE [LARGE SCALE GENOMIC DNA]</scope>
    <source>
        <strain evidence="2 3">Y170</strain>
    </source>
</reference>
<dbReference type="RefSeq" id="WP_066353786.1">
    <property type="nucleotide sequence ID" value="NZ_LOED01000020.1"/>
</dbReference>
<sequence>MHRFSTKAIVEGALLSAITVILSFFSMYVPGVGLLADLVLPVPVIILGMKHGLKISLLSVVVSGAVIAAFSGPIRAVTGVLSFGLVGMGMGWALKRKYSPFKVFAVGAAASLVSNIALFLLSLAIMGINPFLQEIEIYRESLNSAAEIYSRMGVNPETVKPALEMYGKILDLMPLLIPAMLVLASVSSSFLSFHISKMILRRLGYGMEDFPPFWQWRMPSYTLFLFLLGQISTLMEAYWPAGILKQVGLNLQMLFTFAFFIQGLAVLAFFLGKYNVSKVLRVFIVLFLFSNPLMAQLVFLLGMIDTVFNFRRL</sequence>
<feature type="transmembrane region" description="Helical" evidence="1">
    <location>
        <begin position="12"/>
        <end position="40"/>
    </location>
</feature>
<keyword evidence="1" id="KW-0812">Transmembrane</keyword>
<dbReference type="AlphaFoldDB" id="A0A140L778"/>
<dbReference type="PANTHER" id="PTHR41324">
    <property type="entry name" value="MEMBRANE PROTEIN-RELATED"/>
    <property type="match status" value="1"/>
</dbReference>
<evidence type="ECO:0008006" key="4">
    <source>
        <dbReference type="Google" id="ProtNLM"/>
    </source>
</evidence>
<keyword evidence="1" id="KW-0472">Membrane</keyword>
<feature type="transmembrane region" description="Helical" evidence="1">
    <location>
        <begin position="283"/>
        <end position="304"/>
    </location>
</feature>
<evidence type="ECO:0000256" key="1">
    <source>
        <dbReference type="SAM" id="Phobius"/>
    </source>
</evidence>
<feature type="transmembrane region" description="Helical" evidence="1">
    <location>
        <begin position="103"/>
        <end position="128"/>
    </location>
</feature>
<organism evidence="2 3">
    <name type="scientific">Fervidicola ferrireducens</name>
    <dbReference type="NCBI Taxonomy" id="520764"/>
    <lineage>
        <taxon>Bacteria</taxon>
        <taxon>Bacillati</taxon>
        <taxon>Bacillota</taxon>
        <taxon>Clostridia</taxon>
        <taxon>Thermosediminibacterales</taxon>
        <taxon>Thermosediminibacteraceae</taxon>
        <taxon>Fervidicola</taxon>
    </lineage>
</organism>
<name>A0A140L778_9FIRM</name>
<dbReference type="Proteomes" id="UP000070427">
    <property type="component" value="Unassembled WGS sequence"/>
</dbReference>